<sequence length="71" mass="7722">MTKPARAQPTRAATLRGIAWMALSGLLFCLLNAIAERLSQEVYPLPTQFLRHVAGLVVLLPFMARTGLATS</sequence>
<name>A0ABS7AH02_9PROT</name>
<evidence type="ECO:0008006" key="4">
    <source>
        <dbReference type="Google" id="ProtNLM"/>
    </source>
</evidence>
<evidence type="ECO:0000313" key="3">
    <source>
        <dbReference type="Proteomes" id="UP001196565"/>
    </source>
</evidence>
<keyword evidence="1" id="KW-1133">Transmembrane helix</keyword>
<feature type="transmembrane region" description="Helical" evidence="1">
    <location>
        <begin position="49"/>
        <end position="68"/>
    </location>
</feature>
<dbReference type="Proteomes" id="UP001196565">
    <property type="component" value="Unassembled WGS sequence"/>
</dbReference>
<keyword evidence="1" id="KW-0472">Membrane</keyword>
<reference evidence="2 3" key="1">
    <citation type="submission" date="2021-07" db="EMBL/GenBank/DDBJ databases">
        <authorList>
            <person name="So Y."/>
        </authorList>
    </citation>
    <scope>NUCLEOTIDE SEQUENCE [LARGE SCALE GENOMIC DNA]</scope>
    <source>
        <strain evidence="2 3">HJA6</strain>
    </source>
</reference>
<accession>A0ABS7AH02</accession>
<dbReference type="EMBL" id="JAHYBZ010000012">
    <property type="protein sequence ID" value="MBW6401572.1"/>
    <property type="molecule type" value="Genomic_DNA"/>
</dbReference>
<evidence type="ECO:0000256" key="1">
    <source>
        <dbReference type="SAM" id="Phobius"/>
    </source>
</evidence>
<gene>
    <name evidence="2" type="ORF">KPL78_27220</name>
</gene>
<keyword evidence="3" id="KW-1185">Reference proteome</keyword>
<proteinExistence type="predicted"/>
<dbReference type="RefSeq" id="WP_219766339.1">
    <property type="nucleotide sequence ID" value="NZ_JAHYBZ010000012.1"/>
</dbReference>
<protein>
    <recommendedName>
        <fullName evidence="4">EamA family transporter</fullName>
    </recommendedName>
</protein>
<comment type="caution">
    <text evidence="2">The sequence shown here is derived from an EMBL/GenBank/DDBJ whole genome shotgun (WGS) entry which is preliminary data.</text>
</comment>
<keyword evidence="1" id="KW-0812">Transmembrane</keyword>
<organism evidence="2 3">
    <name type="scientific">Roseomonas alba</name>
    <dbReference type="NCBI Taxonomy" id="2846776"/>
    <lineage>
        <taxon>Bacteria</taxon>
        <taxon>Pseudomonadati</taxon>
        <taxon>Pseudomonadota</taxon>
        <taxon>Alphaproteobacteria</taxon>
        <taxon>Acetobacterales</taxon>
        <taxon>Roseomonadaceae</taxon>
        <taxon>Roseomonas</taxon>
    </lineage>
</organism>
<evidence type="ECO:0000313" key="2">
    <source>
        <dbReference type="EMBL" id="MBW6401572.1"/>
    </source>
</evidence>